<dbReference type="RefSeq" id="WP_423753287.1">
    <property type="nucleotide sequence ID" value="NZ_SPMY01000003.1"/>
</dbReference>
<evidence type="ECO:0000313" key="3">
    <source>
        <dbReference type="Proteomes" id="UP000749010"/>
    </source>
</evidence>
<evidence type="ECO:0000313" key="2">
    <source>
        <dbReference type="EMBL" id="NMQ26471.1"/>
    </source>
</evidence>
<feature type="non-terminal residue" evidence="2">
    <location>
        <position position="246"/>
    </location>
</feature>
<sequence length="246" mass="27390">MKSKDIKFLEIRYLRGPNIWTYRPVIEAVVDIGELEDFPSNAIPGFYERLTAFLPSLIEHRCSYGERGGFLRRLQEGTWPAHILEHVTLELQNLAGMPGGFGRARETSRRGVYKVVVRAWHDEVTRASLFSGRELLLAAIQDTPFDVAATVAQLTDMAERKLLGPSTACIVDAATDKDRRIPAVRLLASGNLVQLGYGSRSRRIWTAETDRTSAIAEGISRDKDLTKSLLSSCGVPVPEAPGRQRR</sequence>
<organism evidence="2 3">
    <name type="scientific">Candidatus Accumulibacter phosphatis</name>
    <dbReference type="NCBI Taxonomy" id="327160"/>
    <lineage>
        <taxon>Bacteria</taxon>
        <taxon>Pseudomonadati</taxon>
        <taxon>Pseudomonadota</taxon>
        <taxon>Betaproteobacteria</taxon>
        <taxon>Candidatus Accumulibacter</taxon>
    </lineage>
</organism>
<protein>
    <submittedName>
        <fullName evidence="2">Cyanophycin synthetase</fullName>
    </submittedName>
</protein>
<dbReference type="Pfam" id="PF18921">
    <property type="entry name" value="Cyanophycin_syn"/>
    <property type="match status" value="1"/>
</dbReference>
<proteinExistence type="predicted"/>
<reference evidence="2 3" key="1">
    <citation type="submission" date="2019-03" db="EMBL/GenBank/DDBJ databases">
        <title>Metabolic reconstructions from genomes of highly enriched 'Candidatus Accumulibacter' and 'Candidatus Competibacter' bioreactor populations.</title>
        <authorList>
            <person name="Annavajhala M.K."/>
            <person name="Welles L."/>
            <person name="Abbas B."/>
            <person name="Sorokin D."/>
            <person name="Park H."/>
            <person name="Van Loosdrecht M."/>
            <person name="Chandran K."/>
        </authorList>
    </citation>
    <scope>NUCLEOTIDE SEQUENCE [LARGE SCALE GENOMIC DNA]</scope>
    <source>
        <strain evidence="2 3">SBR_S</strain>
    </source>
</reference>
<gene>
    <name evidence="2" type="ORF">E4Q23_01070</name>
</gene>
<evidence type="ECO:0000259" key="1">
    <source>
        <dbReference type="Pfam" id="PF18921"/>
    </source>
</evidence>
<keyword evidence="3" id="KW-1185">Reference proteome</keyword>
<comment type="caution">
    <text evidence="2">The sequence shown here is derived from an EMBL/GenBank/DDBJ whole genome shotgun (WGS) entry which is preliminary data.</text>
</comment>
<accession>A0ABX1TQF5</accession>
<feature type="domain" description="Cyanophycin synthase-like N-terminal" evidence="1">
    <location>
        <begin position="29"/>
        <end position="127"/>
    </location>
</feature>
<dbReference type="Proteomes" id="UP000749010">
    <property type="component" value="Unassembled WGS sequence"/>
</dbReference>
<name>A0ABX1TQF5_9PROT</name>
<dbReference type="InterPro" id="IPR044019">
    <property type="entry name" value="Cyanophycin_syn_N"/>
</dbReference>
<dbReference type="EMBL" id="SPMY01000003">
    <property type="protein sequence ID" value="NMQ26471.1"/>
    <property type="molecule type" value="Genomic_DNA"/>
</dbReference>